<proteinExistence type="predicted"/>
<dbReference type="EMBL" id="SADD01000004">
    <property type="protein sequence ID" value="RVU44709.1"/>
    <property type="molecule type" value="Genomic_DNA"/>
</dbReference>
<accession>A0ABY0CU98</accession>
<dbReference type="RefSeq" id="WP_127780077.1">
    <property type="nucleotide sequence ID" value="NZ_SADD01000004.1"/>
</dbReference>
<dbReference type="Proteomes" id="UP000282926">
    <property type="component" value="Unassembled WGS sequence"/>
</dbReference>
<name>A0ABY0CU98_9DELT</name>
<evidence type="ECO:0000313" key="1">
    <source>
        <dbReference type="EMBL" id="RVU44709.1"/>
    </source>
</evidence>
<comment type="caution">
    <text evidence="1">The sequence shown here is derived from an EMBL/GenBank/DDBJ whole genome shotgun (WGS) entry which is preliminary data.</text>
</comment>
<reference evidence="1 2" key="1">
    <citation type="submission" date="2019-01" db="EMBL/GenBank/DDBJ databases">
        <title>Lujinxingia litoralis gen. nov., sp. nov. and Lujinxingia sediminis gen. nov., sp. nov., new members in the order Bradymonadales, isolated from coastal sediment.</title>
        <authorList>
            <person name="Li C.-M."/>
        </authorList>
    </citation>
    <scope>NUCLEOTIDE SEQUENCE [LARGE SCALE GENOMIC DNA]</scope>
    <source>
        <strain evidence="1 2">SEH01</strain>
    </source>
</reference>
<keyword evidence="2" id="KW-1185">Reference proteome</keyword>
<organism evidence="1 2">
    <name type="scientific">Lujinxingia sediminis</name>
    <dbReference type="NCBI Taxonomy" id="2480984"/>
    <lineage>
        <taxon>Bacteria</taxon>
        <taxon>Deltaproteobacteria</taxon>
        <taxon>Bradymonadales</taxon>
        <taxon>Lujinxingiaceae</taxon>
        <taxon>Lujinxingia</taxon>
    </lineage>
</organism>
<dbReference type="InterPro" id="IPR010982">
    <property type="entry name" value="Lambda_DNA-bd_dom_sf"/>
</dbReference>
<dbReference type="SUPFAM" id="SSF47413">
    <property type="entry name" value="lambda repressor-like DNA-binding domains"/>
    <property type="match status" value="1"/>
</dbReference>
<sequence>MSTDQTSLADWLRSERTAAGFSIPQLASAISASPDDLKAWEAGKDVPIVVK</sequence>
<evidence type="ECO:0000313" key="2">
    <source>
        <dbReference type="Proteomes" id="UP000282926"/>
    </source>
</evidence>
<protein>
    <submittedName>
        <fullName evidence="1">XRE family transcriptional regulator</fullName>
    </submittedName>
</protein>
<gene>
    <name evidence="1" type="ORF">EA187_09200</name>
</gene>